<dbReference type="EMBL" id="MK595734">
    <property type="protein sequence ID" value="QHR93323.1"/>
    <property type="molecule type" value="Genomic_DNA"/>
</dbReference>
<accession>A0A6B9XYR9</accession>
<feature type="domain" description="Glycosyltransferase 2-like" evidence="1">
    <location>
        <begin position="6"/>
        <end position="134"/>
    </location>
</feature>
<dbReference type="PANTHER" id="PTHR22916">
    <property type="entry name" value="GLYCOSYLTRANSFERASE"/>
    <property type="match status" value="1"/>
</dbReference>
<dbReference type="SUPFAM" id="SSF53448">
    <property type="entry name" value="Nucleotide-diphospho-sugar transferases"/>
    <property type="match status" value="1"/>
</dbReference>
<dbReference type="Gene3D" id="3.90.550.10">
    <property type="entry name" value="Spore Coat Polysaccharide Biosynthesis Protein SpsA, Chain A"/>
    <property type="match status" value="1"/>
</dbReference>
<dbReference type="InterPro" id="IPR001173">
    <property type="entry name" value="Glyco_trans_2-like"/>
</dbReference>
<sequence>MKELVSIIMPSYNSSKTIILSIQSVLAQKYESWELLITDDCSSDDTLEIILSFSKKDERIKVFSFDNNCGAGAARNNSIEKANGRYIAFLDSDDMWHEDKLMKQVDFMLTGHYGLTYTAYSKINVDGQVKKKIKPPAQVDYNELLKSNVIGCLTAMYDVKMLGKVYMPLIRKRQDMALWLNILKKIDFAYCLNENLAFYREGHSSLSSNKVKVLKSQWSFYRDHLKLSFPLALYYFFNYIHRALIKHA</sequence>
<dbReference type="PANTHER" id="PTHR22916:SF3">
    <property type="entry name" value="UDP-GLCNAC:BETAGAL BETA-1,3-N-ACETYLGLUCOSAMINYLTRANSFERASE-LIKE PROTEIN 1"/>
    <property type="match status" value="1"/>
</dbReference>
<evidence type="ECO:0000313" key="2">
    <source>
        <dbReference type="EMBL" id="QHR93323.1"/>
    </source>
</evidence>
<protein>
    <submittedName>
        <fullName evidence="2">Putative teichuronic acid biosynthesis glycosyltransferase TuaG</fullName>
    </submittedName>
</protein>
<name>A0A6B9XYR9_ENTCL</name>
<evidence type="ECO:0000259" key="1">
    <source>
        <dbReference type="Pfam" id="PF00535"/>
    </source>
</evidence>
<dbReference type="FunFam" id="3.90.550.10:FF:000130">
    <property type="entry name" value="Family 2 glycosyl transferase"/>
    <property type="match status" value="1"/>
</dbReference>
<dbReference type="CDD" id="cd00761">
    <property type="entry name" value="Glyco_tranf_GTA_type"/>
    <property type="match status" value="1"/>
</dbReference>
<dbReference type="GO" id="GO:0016758">
    <property type="term" value="F:hexosyltransferase activity"/>
    <property type="evidence" value="ECO:0007669"/>
    <property type="project" value="UniProtKB-ARBA"/>
</dbReference>
<reference evidence="2" key="1">
    <citation type="submission" date="2019-03" db="EMBL/GenBank/DDBJ databases">
        <title>Genetic characterization of the O-antigen and development of a molecular serotyping scheme for Enterobacter cloacae.</title>
        <authorList>
            <person name="Li Y."/>
            <person name="Huang J."/>
            <person name="Wang X."/>
            <person name="Xu C."/>
            <person name="Han T."/>
            <person name="Guo X."/>
        </authorList>
    </citation>
    <scope>NUCLEOTIDE SEQUENCE</scope>
    <source>
        <strain evidence="2">NCTC 11591</strain>
    </source>
</reference>
<organism evidence="2">
    <name type="scientific">Enterobacter cloacae</name>
    <dbReference type="NCBI Taxonomy" id="550"/>
    <lineage>
        <taxon>Bacteria</taxon>
        <taxon>Pseudomonadati</taxon>
        <taxon>Pseudomonadota</taxon>
        <taxon>Gammaproteobacteria</taxon>
        <taxon>Enterobacterales</taxon>
        <taxon>Enterobacteriaceae</taxon>
        <taxon>Enterobacter</taxon>
        <taxon>Enterobacter cloacae complex</taxon>
    </lineage>
</organism>
<dbReference type="InterPro" id="IPR029044">
    <property type="entry name" value="Nucleotide-diphossugar_trans"/>
</dbReference>
<proteinExistence type="predicted"/>
<dbReference type="AlphaFoldDB" id="A0A6B9XYR9"/>
<keyword evidence="2" id="KW-0808">Transferase</keyword>
<dbReference type="Pfam" id="PF00535">
    <property type="entry name" value="Glycos_transf_2"/>
    <property type="match status" value="1"/>
</dbReference>